<dbReference type="GO" id="GO:0017168">
    <property type="term" value="F:5-oxoprolinase (ATP-hydrolyzing) activity"/>
    <property type="evidence" value="ECO:0007669"/>
    <property type="project" value="UniProtKB-EC"/>
</dbReference>
<proteinExistence type="inferred from homology"/>
<dbReference type="Pfam" id="PF01968">
    <property type="entry name" value="Hydantoinase_A"/>
    <property type="match status" value="1"/>
</dbReference>
<evidence type="ECO:0000259" key="5">
    <source>
        <dbReference type="Pfam" id="PF19278"/>
    </source>
</evidence>
<keyword evidence="6" id="KW-0378">Hydrolase</keyword>
<feature type="domain" description="Hydantoinase A/oxoprolinase" evidence="2">
    <location>
        <begin position="210"/>
        <end position="495"/>
    </location>
</feature>
<comment type="similarity">
    <text evidence="1">Belongs to the oxoprolinase family.</text>
</comment>
<dbReference type="InterPro" id="IPR049517">
    <property type="entry name" value="ACX-like_C"/>
</dbReference>
<dbReference type="GO" id="GO:0005829">
    <property type="term" value="C:cytosol"/>
    <property type="evidence" value="ECO:0007669"/>
    <property type="project" value="TreeGrafter"/>
</dbReference>
<feature type="domain" description="Hydantoinase/oxoprolinase N-terminal" evidence="4">
    <location>
        <begin position="12"/>
        <end position="190"/>
    </location>
</feature>
<feature type="domain" description="Acetophenone carboxylase-like C-terminal" evidence="5">
    <location>
        <begin position="515"/>
        <end position="676"/>
    </location>
</feature>
<evidence type="ECO:0000259" key="3">
    <source>
        <dbReference type="Pfam" id="PF02538"/>
    </source>
</evidence>
<sequence>MTKNSASHLWQFWIDRGGTFTDIIAQTPEGELKGHKLLSENPEHYPDAAVQGIRDLMAISPEASIPADSISVIRMGTTVATNALLERKGEPLLLAITAGFRDVLRIGDQSRPDLFAREIILPEMLYAQVIELDERVSVQGKILQALDLDTTKTRLQRAFDTGLRSIAIVCLHAYKYPDHEQQVAALARTIGFTQISTSHETTPLIKILGRGDITVVDAYLSPILRRYVQQVSTALNGAKILFMQSNGGLTDAHSFRGKDAILSGPAGGIVGAVAASQSAEFQRVITFDMGGTSTDVAHFAGEYERTLDSKIAGVRVRAPMMDIHTVAAGGGSICHFDGQRFRVGPDSAGANPGPACYRRGGPLTVTDCQVMLGRLQPQFFPHIFGPDQNQPLDTDIVHQGFFKLAKEVSRTNQIAVSAQAVAEGFLKIAVENMANAIKKISVQKGHDVTRYTLVAFGGAGGQHATQIADRLGIQTILIHPFAGLLSAYGIGMADQVLLREHAIGTELNEEIIPQINQCINQLKNEGITTLTGQGIAKKQITTQSKVLLKVSGTDGTLSVDFDTTTAMKKTFKYLYKHRFGFELGEKRLQVESVSVEIIGKNEARLQTKLSKKNISTNKSKEKEIFCKMTFAGKEIQVPIYEREVLRINHPIAGPAIITVPFSTLVVEPGWQVMLSANNDLILSRIFPLCQTTAIGKQRDPILLEVFNNLFMSIAEQMGVTLQNTATSVNIKERLDFSCALFDKKGNLIANAPHIPVHLGSMSESVRAVIQKYQDDIQPGDAYMTNDPYNGGTHLPDITVITPVFYEKILLFYVGNRGHHADIGGISPGSMPANSTTLTQEGVLFSTIALVTKGQFHETTIRKILNEAPYPTRNADQNIIDLKAQLAANQQGVMALHQICNQFGRLAIQSYMQHVQDYAEESVRHVISELKDGCFSYAMDNGSHIFVTITIDKKQGQAVIDFSGTSDQQPNNFNAPKAVTYAAVLYVFRCLINDYIPLNEGFLKAIKIIIPEGSMLAPSSPAAIVAGNVETSQVVTDTLFGALGILAASQGTMNNLTFGNAQYQYYETLCGGAGAGPGFHGASAVHTHMTNSRLTDPEVLESRFPVYLEKFEIRRRSGGSGQYQGGDGVRREIRFLEKMTLSILSNRRTIPPFALAGGEPGALGKSWIQKQNGTIKVLTSTDQVEVVPGDLFVIETPGGGGFGK</sequence>
<dbReference type="AlphaFoldDB" id="A0A3B0Z8R9"/>
<dbReference type="Pfam" id="PF05378">
    <property type="entry name" value="Hydant_A_N"/>
    <property type="match status" value="1"/>
</dbReference>
<protein>
    <submittedName>
        <fullName evidence="6">5-oxoprolinase, HyuA-like domain / 5-oxoprolinase, HyuB-like domain</fullName>
        <ecNumber evidence="6">3.5.2.9</ecNumber>
    </submittedName>
</protein>
<dbReference type="InterPro" id="IPR002821">
    <property type="entry name" value="Hydantoinase_A"/>
</dbReference>
<dbReference type="InterPro" id="IPR003692">
    <property type="entry name" value="Hydantoinase_B"/>
</dbReference>
<feature type="domain" description="Hydantoinase B/oxoprolinase" evidence="3">
    <location>
        <begin position="699"/>
        <end position="1203"/>
    </location>
</feature>
<dbReference type="PANTHER" id="PTHR11365">
    <property type="entry name" value="5-OXOPROLINASE RELATED"/>
    <property type="match status" value="1"/>
</dbReference>
<dbReference type="PANTHER" id="PTHR11365:SF23">
    <property type="entry name" value="HYPOTHETICAL 5-OXOPROLINASE (EUROFUNG)-RELATED"/>
    <property type="match status" value="1"/>
</dbReference>
<evidence type="ECO:0000256" key="1">
    <source>
        <dbReference type="ARBA" id="ARBA00010403"/>
    </source>
</evidence>
<dbReference type="InterPro" id="IPR008040">
    <property type="entry name" value="Hydant_A_N"/>
</dbReference>
<organism evidence="6">
    <name type="scientific">hydrothermal vent metagenome</name>
    <dbReference type="NCBI Taxonomy" id="652676"/>
    <lineage>
        <taxon>unclassified sequences</taxon>
        <taxon>metagenomes</taxon>
        <taxon>ecological metagenomes</taxon>
    </lineage>
</organism>
<accession>A0A3B0Z8R9</accession>
<dbReference type="Pfam" id="PF02538">
    <property type="entry name" value="Hydantoinase_B"/>
    <property type="match status" value="1"/>
</dbReference>
<dbReference type="EMBL" id="UOFO01000030">
    <property type="protein sequence ID" value="VAW83942.1"/>
    <property type="molecule type" value="Genomic_DNA"/>
</dbReference>
<name>A0A3B0Z8R9_9ZZZZ</name>
<dbReference type="EC" id="3.5.2.9" evidence="6"/>
<dbReference type="InterPro" id="IPR045079">
    <property type="entry name" value="Oxoprolinase-like"/>
</dbReference>
<evidence type="ECO:0000259" key="4">
    <source>
        <dbReference type="Pfam" id="PF05378"/>
    </source>
</evidence>
<gene>
    <name evidence="6" type="ORF">MNBD_GAMMA16-1764</name>
</gene>
<evidence type="ECO:0000313" key="6">
    <source>
        <dbReference type="EMBL" id="VAW83942.1"/>
    </source>
</evidence>
<reference evidence="6" key="1">
    <citation type="submission" date="2018-06" db="EMBL/GenBank/DDBJ databases">
        <authorList>
            <person name="Zhirakovskaya E."/>
        </authorList>
    </citation>
    <scope>NUCLEOTIDE SEQUENCE</scope>
</reference>
<dbReference type="GO" id="GO:0006749">
    <property type="term" value="P:glutathione metabolic process"/>
    <property type="evidence" value="ECO:0007669"/>
    <property type="project" value="TreeGrafter"/>
</dbReference>
<evidence type="ECO:0000259" key="2">
    <source>
        <dbReference type="Pfam" id="PF01968"/>
    </source>
</evidence>
<dbReference type="Pfam" id="PF19278">
    <property type="entry name" value="Hydant_A_C"/>
    <property type="match status" value="1"/>
</dbReference>